<dbReference type="OrthoDB" id="6260718at2759"/>
<organism evidence="2 3">
    <name type="scientific">Ladona fulva</name>
    <name type="common">Scarce chaser dragonfly</name>
    <name type="synonym">Libellula fulva</name>
    <dbReference type="NCBI Taxonomy" id="123851"/>
    <lineage>
        <taxon>Eukaryota</taxon>
        <taxon>Metazoa</taxon>
        <taxon>Ecdysozoa</taxon>
        <taxon>Arthropoda</taxon>
        <taxon>Hexapoda</taxon>
        <taxon>Insecta</taxon>
        <taxon>Pterygota</taxon>
        <taxon>Palaeoptera</taxon>
        <taxon>Odonata</taxon>
        <taxon>Epiprocta</taxon>
        <taxon>Anisoptera</taxon>
        <taxon>Libelluloidea</taxon>
        <taxon>Libellulidae</taxon>
        <taxon>Ladona</taxon>
    </lineage>
</organism>
<proteinExistence type="predicted"/>
<dbReference type="InterPro" id="IPR055469">
    <property type="entry name" value="DUF7041"/>
</dbReference>
<name>A0A8K0KER4_LADFU</name>
<dbReference type="Pfam" id="PF23055">
    <property type="entry name" value="DUF7041"/>
    <property type="match status" value="1"/>
</dbReference>
<keyword evidence="3" id="KW-1185">Reference proteome</keyword>
<reference evidence="2" key="2">
    <citation type="submission" date="2017-10" db="EMBL/GenBank/DDBJ databases">
        <title>Ladona fulva Genome sequencing and assembly.</title>
        <authorList>
            <person name="Murali S."/>
            <person name="Richards S."/>
            <person name="Bandaranaike D."/>
            <person name="Bellair M."/>
            <person name="Blankenburg K."/>
            <person name="Chao H."/>
            <person name="Dinh H."/>
            <person name="Doddapaneni H."/>
            <person name="Dugan-Rocha S."/>
            <person name="Elkadiri S."/>
            <person name="Gnanaolivu R."/>
            <person name="Hernandez B."/>
            <person name="Skinner E."/>
            <person name="Javaid M."/>
            <person name="Lee S."/>
            <person name="Li M."/>
            <person name="Ming W."/>
            <person name="Munidasa M."/>
            <person name="Muniz J."/>
            <person name="Nguyen L."/>
            <person name="Hughes D."/>
            <person name="Osuji N."/>
            <person name="Pu L.-L."/>
            <person name="Puazo M."/>
            <person name="Qu C."/>
            <person name="Quiroz J."/>
            <person name="Raj R."/>
            <person name="Weissenberger G."/>
            <person name="Xin Y."/>
            <person name="Zou X."/>
            <person name="Han Y."/>
            <person name="Worley K."/>
            <person name="Muzny D."/>
            <person name="Gibbs R."/>
        </authorList>
    </citation>
    <scope>NUCLEOTIDE SEQUENCE</scope>
    <source>
        <strain evidence="2">Sampled in the wild</strain>
    </source>
</reference>
<reference evidence="2" key="1">
    <citation type="submission" date="2013-04" db="EMBL/GenBank/DDBJ databases">
        <authorList>
            <person name="Qu J."/>
            <person name="Murali S.C."/>
            <person name="Bandaranaike D."/>
            <person name="Bellair M."/>
            <person name="Blankenburg K."/>
            <person name="Chao H."/>
            <person name="Dinh H."/>
            <person name="Doddapaneni H."/>
            <person name="Downs B."/>
            <person name="Dugan-Rocha S."/>
            <person name="Elkadiri S."/>
            <person name="Gnanaolivu R.D."/>
            <person name="Hernandez B."/>
            <person name="Javaid M."/>
            <person name="Jayaseelan J.C."/>
            <person name="Lee S."/>
            <person name="Li M."/>
            <person name="Ming W."/>
            <person name="Munidasa M."/>
            <person name="Muniz J."/>
            <person name="Nguyen L."/>
            <person name="Ongeri F."/>
            <person name="Osuji N."/>
            <person name="Pu L.-L."/>
            <person name="Puazo M."/>
            <person name="Qu C."/>
            <person name="Quiroz J."/>
            <person name="Raj R."/>
            <person name="Weissenberger G."/>
            <person name="Xin Y."/>
            <person name="Zou X."/>
            <person name="Han Y."/>
            <person name="Richards S."/>
            <person name="Worley K."/>
            <person name="Muzny D."/>
            <person name="Gibbs R."/>
        </authorList>
    </citation>
    <scope>NUCLEOTIDE SEQUENCE</scope>
    <source>
        <strain evidence="2">Sampled in the wild</strain>
    </source>
</reference>
<dbReference type="Proteomes" id="UP000792457">
    <property type="component" value="Unassembled WGS sequence"/>
</dbReference>
<dbReference type="EMBL" id="KZ308732">
    <property type="protein sequence ID" value="KAG8233642.1"/>
    <property type="molecule type" value="Genomic_DNA"/>
</dbReference>
<dbReference type="PANTHER" id="PTHR33327:SF3">
    <property type="entry name" value="RNA-DIRECTED DNA POLYMERASE"/>
    <property type="match status" value="1"/>
</dbReference>
<evidence type="ECO:0000259" key="1">
    <source>
        <dbReference type="Pfam" id="PF23055"/>
    </source>
</evidence>
<accession>A0A8K0KER4</accession>
<dbReference type="PANTHER" id="PTHR33327">
    <property type="entry name" value="ENDONUCLEASE"/>
    <property type="match status" value="1"/>
</dbReference>
<dbReference type="AlphaFoldDB" id="A0A8K0KER4"/>
<evidence type="ECO:0000313" key="3">
    <source>
        <dbReference type="Proteomes" id="UP000792457"/>
    </source>
</evidence>
<protein>
    <recommendedName>
        <fullName evidence="1">DUF7041 domain-containing protein</fullName>
    </recommendedName>
</protein>
<feature type="domain" description="DUF7041" evidence="1">
    <location>
        <begin position="15"/>
        <end position="97"/>
    </location>
</feature>
<sequence length="126" mass="14888">MTERVDFANRVAMRVPPFNPANPQLWFAQLEGHFRLTKIDDDNDRFDLVSANLDPRFAQEVEDIIINPPESRKYTRLREELSRRLCVSDHQRIKQLLSNEDIGDRKPTQYLRHLRVLADGAKRYVL</sequence>
<comment type="caution">
    <text evidence="2">The sequence shown here is derived from an EMBL/GenBank/DDBJ whole genome shotgun (WGS) entry which is preliminary data.</text>
</comment>
<evidence type="ECO:0000313" key="2">
    <source>
        <dbReference type="EMBL" id="KAG8233642.1"/>
    </source>
</evidence>
<gene>
    <name evidence="2" type="ORF">J437_LFUL013602</name>
</gene>